<proteinExistence type="predicted"/>
<dbReference type="Proteomes" id="UP000318053">
    <property type="component" value="Unassembled WGS sequence"/>
</dbReference>
<dbReference type="EMBL" id="SJPK01000004">
    <property type="protein sequence ID" value="TWT67375.1"/>
    <property type="molecule type" value="Genomic_DNA"/>
</dbReference>
<dbReference type="NCBIfam" id="NF033592">
    <property type="entry name" value="transpos_IS4_1"/>
    <property type="match status" value="1"/>
</dbReference>
<evidence type="ECO:0000256" key="1">
    <source>
        <dbReference type="SAM" id="MobiDB-lite"/>
    </source>
</evidence>
<accession>A0A5C5XZJ6</accession>
<evidence type="ECO:0000259" key="2">
    <source>
        <dbReference type="Pfam" id="PF01609"/>
    </source>
</evidence>
<dbReference type="InterPro" id="IPR012337">
    <property type="entry name" value="RNaseH-like_sf"/>
</dbReference>
<dbReference type="GO" id="GO:0003677">
    <property type="term" value="F:DNA binding"/>
    <property type="evidence" value="ECO:0007669"/>
    <property type="project" value="InterPro"/>
</dbReference>
<comment type="caution">
    <text evidence="3">The sequence shown here is derived from an EMBL/GenBank/DDBJ whole genome shotgun (WGS) entry which is preliminary data.</text>
</comment>
<feature type="compositionally biased region" description="Basic residues" evidence="1">
    <location>
        <begin position="446"/>
        <end position="467"/>
    </location>
</feature>
<dbReference type="PANTHER" id="PTHR37529:SF1">
    <property type="entry name" value="TRANSPOSASE INSG FOR INSERTION SEQUENCE ELEMENT IS4-RELATED"/>
    <property type="match status" value="1"/>
</dbReference>
<dbReference type="RefSeq" id="WP_186774856.1">
    <property type="nucleotide sequence ID" value="NZ_SJPK01000004.1"/>
</dbReference>
<keyword evidence="4" id="KW-1185">Reference proteome</keyword>
<dbReference type="Pfam" id="PF01609">
    <property type="entry name" value="DDE_Tnp_1"/>
    <property type="match status" value="1"/>
</dbReference>
<name>A0A5C5XZJ6_9BACT</name>
<feature type="domain" description="Transposase IS4-like" evidence="2">
    <location>
        <begin position="147"/>
        <end position="381"/>
    </location>
</feature>
<dbReference type="SUPFAM" id="SSF53098">
    <property type="entry name" value="Ribonuclease H-like"/>
    <property type="match status" value="1"/>
</dbReference>
<dbReference type="GO" id="GO:0004803">
    <property type="term" value="F:transposase activity"/>
    <property type="evidence" value="ECO:0007669"/>
    <property type="project" value="InterPro"/>
</dbReference>
<evidence type="ECO:0000313" key="3">
    <source>
        <dbReference type="EMBL" id="TWT67375.1"/>
    </source>
</evidence>
<gene>
    <name evidence="3" type="ORF">CA85_22250</name>
</gene>
<reference evidence="3 4" key="1">
    <citation type="submission" date="2019-02" db="EMBL/GenBank/DDBJ databases">
        <title>Deep-cultivation of Planctomycetes and their phenomic and genomic characterization uncovers novel biology.</title>
        <authorList>
            <person name="Wiegand S."/>
            <person name="Jogler M."/>
            <person name="Boedeker C."/>
            <person name="Pinto D."/>
            <person name="Vollmers J."/>
            <person name="Rivas-Marin E."/>
            <person name="Kohn T."/>
            <person name="Peeters S.H."/>
            <person name="Heuer A."/>
            <person name="Rast P."/>
            <person name="Oberbeckmann S."/>
            <person name="Bunk B."/>
            <person name="Jeske O."/>
            <person name="Meyerdierks A."/>
            <person name="Storesund J.E."/>
            <person name="Kallscheuer N."/>
            <person name="Luecker S."/>
            <person name="Lage O.M."/>
            <person name="Pohl T."/>
            <person name="Merkel B.J."/>
            <person name="Hornburger P."/>
            <person name="Mueller R.-W."/>
            <person name="Bruemmer F."/>
            <person name="Labrenz M."/>
            <person name="Spormann A.M."/>
            <person name="Op Den Camp H."/>
            <person name="Overmann J."/>
            <person name="Amann R."/>
            <person name="Jetten M.S.M."/>
            <person name="Mascher T."/>
            <person name="Medema M.H."/>
            <person name="Devos D.P."/>
            <person name="Kaster A.-K."/>
            <person name="Ovreas L."/>
            <person name="Rohde M."/>
            <person name="Galperin M.Y."/>
            <person name="Jogler C."/>
        </authorList>
    </citation>
    <scope>NUCLEOTIDE SEQUENCE [LARGE SCALE GENOMIC DNA]</scope>
    <source>
        <strain evidence="3 4">CA85</strain>
    </source>
</reference>
<dbReference type="PANTHER" id="PTHR37529">
    <property type="entry name" value="TRANSPOSASE INSG FOR INSERTION SEQUENCE ELEMENT IS4-RELATED"/>
    <property type="match status" value="1"/>
</dbReference>
<evidence type="ECO:0000313" key="4">
    <source>
        <dbReference type="Proteomes" id="UP000318053"/>
    </source>
</evidence>
<dbReference type="GO" id="GO:0006313">
    <property type="term" value="P:DNA transposition"/>
    <property type="evidence" value="ECO:0007669"/>
    <property type="project" value="InterPro"/>
</dbReference>
<dbReference type="AlphaFoldDB" id="A0A5C5XZJ6"/>
<sequence length="479" mass="54888">MILPPRGTPVDTNRRSELRQALNPQEVVQRIDKLIDREQVRLTEIFSDDDVHQLCDELDIEFRERDFTPAITLGLFVSQCLSRGDACSTVVTKFNRERKRRGQQPCSEDASAYCKARAKLSIELIDRLGKRIVDLLRTKAQSQWKWHGLNVYLVDGLVFRAPDTQANQEVYPQPSTQKEGLGFPQVRCVVTTCLATGCIVNYNTAAMKGKLTGEVSLFREKHGDFVAGDVVVADSNFESFYDSVLLNRRGVELVCGIKGCRNSPFEGVCEVLDEKIITLEKPKNNKNRFTPEQWQQLPESIQYRCIRYRITGRSEVLTIVTTLIDTKRFSAEEIAELYGLRWDVETDIACWKTTMGFCDLRCHTPENLKREIAVGVLAYNLVRSLMNDAAAVLEIHPREISFSRSRDAWIYFSDELETSNDLMWIVLSATSRLVRDRPGRQEPRELKRRNQSKYPKLKKPRPSRAKRITVEPVKPPDSP</sequence>
<organism evidence="3 4">
    <name type="scientific">Allorhodopirellula solitaria</name>
    <dbReference type="NCBI Taxonomy" id="2527987"/>
    <lineage>
        <taxon>Bacteria</taxon>
        <taxon>Pseudomonadati</taxon>
        <taxon>Planctomycetota</taxon>
        <taxon>Planctomycetia</taxon>
        <taxon>Pirellulales</taxon>
        <taxon>Pirellulaceae</taxon>
        <taxon>Allorhodopirellula</taxon>
    </lineage>
</organism>
<protein>
    <submittedName>
        <fullName evidence="3">Transposase DDE domain protein</fullName>
    </submittedName>
</protein>
<dbReference type="InterPro" id="IPR002559">
    <property type="entry name" value="Transposase_11"/>
</dbReference>
<feature type="region of interest" description="Disordered" evidence="1">
    <location>
        <begin position="437"/>
        <end position="479"/>
    </location>
</feature>
<dbReference type="InterPro" id="IPR047952">
    <property type="entry name" value="Transpos_IS4"/>
</dbReference>